<organism evidence="1">
    <name type="scientific">Clastoptera arizonana</name>
    <name type="common">Arizona spittle bug</name>
    <dbReference type="NCBI Taxonomy" id="38151"/>
    <lineage>
        <taxon>Eukaryota</taxon>
        <taxon>Metazoa</taxon>
        <taxon>Ecdysozoa</taxon>
        <taxon>Arthropoda</taxon>
        <taxon>Hexapoda</taxon>
        <taxon>Insecta</taxon>
        <taxon>Pterygota</taxon>
        <taxon>Neoptera</taxon>
        <taxon>Paraneoptera</taxon>
        <taxon>Hemiptera</taxon>
        <taxon>Auchenorrhyncha</taxon>
        <taxon>Cercopoidea</taxon>
        <taxon>Clastopteridae</taxon>
        <taxon>Clastoptera</taxon>
    </lineage>
</organism>
<protein>
    <submittedName>
        <fullName evidence="1">Uncharacterized protein</fullName>
    </submittedName>
</protein>
<accession>A0A1B6DSG6</accession>
<proteinExistence type="predicted"/>
<reference evidence="1" key="1">
    <citation type="submission" date="2015-12" db="EMBL/GenBank/DDBJ databases">
        <title>De novo transcriptome assembly of four potential Pierce s Disease insect vectors from Arizona vineyards.</title>
        <authorList>
            <person name="Tassone E.E."/>
        </authorList>
    </citation>
    <scope>NUCLEOTIDE SEQUENCE</scope>
</reference>
<evidence type="ECO:0000313" key="1">
    <source>
        <dbReference type="EMBL" id="JAS28621.1"/>
    </source>
</evidence>
<sequence length="123" mass="14744">LHIEFETDSDSRKTVNFIRDFVSYVLQCNPYVYKALINTCHAPTKDLFMGITSIQRIDFLSDHTFSQFYGFTESEVYLLAEKFKIEGEFQKIQRTCDEYYVKNGPKIYNSWAVICYVHFWKRY</sequence>
<dbReference type="EMBL" id="GEDC01008677">
    <property type="protein sequence ID" value="JAS28621.1"/>
    <property type="molecule type" value="Transcribed_RNA"/>
</dbReference>
<dbReference type="AlphaFoldDB" id="A0A1B6DSG6"/>
<dbReference type="PANTHER" id="PTHR34825:SF1">
    <property type="entry name" value="AAA-ATPASE-LIKE DOMAIN-CONTAINING PROTEIN"/>
    <property type="match status" value="1"/>
</dbReference>
<dbReference type="PANTHER" id="PTHR34825">
    <property type="entry name" value="CONSERVED PROTEIN, WITH A WEAK D-GALACTARATE DEHYDRATASE/ALTRONATE HYDROLASE DOMAIN"/>
    <property type="match status" value="1"/>
</dbReference>
<name>A0A1B6DSG6_9HEMI</name>
<feature type="non-terminal residue" evidence="1">
    <location>
        <position position="1"/>
    </location>
</feature>
<gene>
    <name evidence="1" type="ORF">g.1245</name>
</gene>